<keyword evidence="8 12" id="KW-0347">Helicase</keyword>
<dbReference type="SUPFAM" id="SSF52540">
    <property type="entry name" value="P-loop containing nucleoside triphosphate hydrolases"/>
    <property type="match status" value="1"/>
</dbReference>
<sequence length="509" mass="57166">MKLELTVVEEGGRGGSNEFDRGRASKRLLWASNDSVSQRGSEAKKEKGRGVQPRNLCKGNITSEGERREAAERGPRSVDEAVVVEDEDSKVKTSEKVKTLNTFKELCSQTLVDALGKEYIVPTTIQRYCIPSMIEGRNLICRAPTGMGKTMCFLIPIIERYQQMKKPQACIISPTRELCEQIRAEASKLVSGSRIKVVSIYGKKQDLPSYAGVDIIVATPGRLIDLLHKEKVDLSGVRMFVLDEADKLLDMGFEMPIREIHKYIPKNTQTCLFSATYSPKLTRMINYFLPGDKVSIEVPSETLKNIKQDIIEVRNKKRTLLSILQNSDINLKGSWRMEVQPDKVLVFVERKSECGEVEKVLKKNGILCVTLHGDKEQSDRNEALKGFRNGRFPVMVATSVAARGIDIKDIKLVINYDIPKDIKEYIHRIGRTGREGKAGKSISFYDSGVSADFKKALIEVLRESKNPVPSFLSDVAEDFDARLQRLKISADKEMSDDEEVGLWGDVSLR</sequence>
<dbReference type="PANTHER" id="PTHR47958">
    <property type="entry name" value="ATP-DEPENDENT RNA HELICASE DBP3"/>
    <property type="match status" value="1"/>
</dbReference>
<comment type="similarity">
    <text evidence="2">Belongs to the DEAD box helicase family. DDX5/DBP2 subfamily.</text>
</comment>
<dbReference type="InterPro" id="IPR027417">
    <property type="entry name" value="P-loop_NTPase"/>
</dbReference>
<evidence type="ECO:0000256" key="10">
    <source>
        <dbReference type="ARBA" id="ARBA00023242"/>
    </source>
</evidence>
<dbReference type="InterPro" id="IPR044742">
    <property type="entry name" value="DEAD/DEAH_RhlB"/>
</dbReference>
<evidence type="ECO:0000256" key="6">
    <source>
        <dbReference type="ARBA" id="ARBA00022741"/>
    </source>
</evidence>
<protein>
    <recommendedName>
        <fullName evidence="3">RNA helicase</fullName>
        <ecNumber evidence="3">3.6.4.13</ecNumber>
    </recommendedName>
</protein>
<evidence type="ECO:0000256" key="7">
    <source>
        <dbReference type="ARBA" id="ARBA00022801"/>
    </source>
</evidence>
<dbReference type="PROSITE" id="PS00039">
    <property type="entry name" value="DEAD_ATP_HELICASE"/>
    <property type="match status" value="1"/>
</dbReference>
<keyword evidence="6 12" id="KW-0547">Nucleotide-binding</keyword>
<dbReference type="EMBL" id="CP075148">
    <property type="protein sequence ID" value="UTX42589.1"/>
    <property type="molecule type" value="Genomic_DNA"/>
</dbReference>
<evidence type="ECO:0000256" key="13">
    <source>
        <dbReference type="SAM" id="MobiDB-lite"/>
    </source>
</evidence>
<dbReference type="EMBL" id="CP119063">
    <property type="protein sequence ID" value="WEL38044.1"/>
    <property type="molecule type" value="Genomic_DNA"/>
</dbReference>
<feature type="domain" description="Helicase C-terminal" evidence="15">
    <location>
        <begin position="305"/>
        <end position="476"/>
    </location>
</feature>
<dbReference type="GO" id="GO:0016787">
    <property type="term" value="F:hydrolase activity"/>
    <property type="evidence" value="ECO:0007669"/>
    <property type="project" value="UniProtKB-KW"/>
</dbReference>
<evidence type="ECO:0000256" key="3">
    <source>
        <dbReference type="ARBA" id="ARBA00012552"/>
    </source>
</evidence>
<dbReference type="Pfam" id="PF00271">
    <property type="entry name" value="Helicase_C"/>
    <property type="match status" value="1"/>
</dbReference>
<dbReference type="EC" id="3.6.4.13" evidence="3"/>
<dbReference type="Gene3D" id="3.40.50.300">
    <property type="entry name" value="P-loop containing nucleotide triphosphate hydrolases"/>
    <property type="match status" value="2"/>
</dbReference>
<dbReference type="CDD" id="cd18787">
    <property type="entry name" value="SF2_C_DEAD"/>
    <property type="match status" value="1"/>
</dbReference>
<dbReference type="Proteomes" id="UP001217963">
    <property type="component" value="Chromosome II"/>
</dbReference>
<comment type="function">
    <text evidence="11">ATP-dependent RNA helicase required for 60S ribosomal subunit synthesis. Involved in efficient pre-rRNA processing, predominantly at site A3, which is necessary for the normal formation of 25S and 5.8S rRNAs.</text>
</comment>
<evidence type="ECO:0000256" key="12">
    <source>
        <dbReference type="RuleBase" id="RU000492"/>
    </source>
</evidence>
<dbReference type="GO" id="GO:0003724">
    <property type="term" value="F:RNA helicase activity"/>
    <property type="evidence" value="ECO:0007669"/>
    <property type="project" value="UniProtKB-EC"/>
</dbReference>
<dbReference type="GO" id="GO:0005524">
    <property type="term" value="F:ATP binding"/>
    <property type="evidence" value="ECO:0007669"/>
    <property type="project" value="UniProtKB-KW"/>
</dbReference>
<dbReference type="SMART" id="SM00490">
    <property type="entry name" value="HELICc"/>
    <property type="match status" value="1"/>
</dbReference>
<gene>
    <name evidence="16" type="ORF">GPU96_02g03010</name>
    <name evidence="17" type="ORF">PFJ87_02g00820</name>
</gene>
<reference evidence="16" key="1">
    <citation type="submission" date="2021-05" db="EMBL/GenBank/DDBJ databases">
        <title>Encephalitozoon hellem ATCC 50604 Complete Genome.</title>
        <authorList>
            <person name="Mascarenhas dos Santos A.C."/>
            <person name="Julian A.T."/>
            <person name="Pombert J.-F."/>
        </authorList>
    </citation>
    <scope>NUCLEOTIDE SEQUENCE</scope>
    <source>
        <strain evidence="16">ATCC 50604</strain>
    </source>
</reference>
<dbReference type="InterPro" id="IPR014001">
    <property type="entry name" value="Helicase_ATP-bd"/>
</dbReference>
<keyword evidence="10" id="KW-0539">Nucleus</keyword>
<feature type="domain" description="Helicase ATP-binding" evidence="14">
    <location>
        <begin position="130"/>
        <end position="295"/>
    </location>
</feature>
<feature type="region of interest" description="Disordered" evidence="13">
    <location>
        <begin position="1"/>
        <end position="79"/>
    </location>
</feature>
<evidence type="ECO:0000256" key="11">
    <source>
        <dbReference type="ARBA" id="ARBA00037449"/>
    </source>
</evidence>
<keyword evidence="7 12" id="KW-0378">Hydrolase</keyword>
<dbReference type="InterPro" id="IPR001650">
    <property type="entry name" value="Helicase_C-like"/>
</dbReference>
<evidence type="ECO:0000256" key="4">
    <source>
        <dbReference type="ARBA" id="ARBA00022517"/>
    </source>
</evidence>
<evidence type="ECO:0000313" key="16">
    <source>
        <dbReference type="EMBL" id="UTX42589.1"/>
    </source>
</evidence>
<dbReference type="SMART" id="SM00487">
    <property type="entry name" value="DEXDc"/>
    <property type="match status" value="1"/>
</dbReference>
<evidence type="ECO:0000256" key="5">
    <source>
        <dbReference type="ARBA" id="ARBA00022552"/>
    </source>
</evidence>
<dbReference type="Proteomes" id="UP001059546">
    <property type="component" value="Chromosome II"/>
</dbReference>
<dbReference type="PROSITE" id="PS51194">
    <property type="entry name" value="HELICASE_CTER"/>
    <property type="match status" value="1"/>
</dbReference>
<feature type="compositionally biased region" description="Basic and acidic residues" evidence="13">
    <location>
        <begin position="64"/>
        <end position="79"/>
    </location>
</feature>
<dbReference type="GO" id="GO:0003676">
    <property type="term" value="F:nucleic acid binding"/>
    <property type="evidence" value="ECO:0007669"/>
    <property type="project" value="InterPro"/>
</dbReference>
<evidence type="ECO:0000313" key="18">
    <source>
        <dbReference type="Proteomes" id="UP001059546"/>
    </source>
</evidence>
<keyword evidence="9 12" id="KW-0067">ATP-binding</keyword>
<evidence type="ECO:0000256" key="1">
    <source>
        <dbReference type="ARBA" id="ARBA00004604"/>
    </source>
</evidence>
<reference evidence="17 19" key="2">
    <citation type="submission" date="2023-02" db="EMBL/GenBank/DDBJ databases">
        <title>Encephalitozoon hellem ATCC 50451 complete genome.</title>
        <authorList>
            <person name="Mascarenhas dos Santos A.C."/>
            <person name="Julian A.T."/>
            <person name="Pombert J.-F."/>
        </authorList>
    </citation>
    <scope>NUCLEOTIDE SEQUENCE [LARGE SCALE GENOMIC DNA]</scope>
    <source>
        <strain evidence="17 19">ATCC 50451</strain>
    </source>
</reference>
<dbReference type="Pfam" id="PF00270">
    <property type="entry name" value="DEAD"/>
    <property type="match status" value="1"/>
</dbReference>
<dbReference type="CDD" id="cd00268">
    <property type="entry name" value="DEADc"/>
    <property type="match status" value="1"/>
</dbReference>
<keyword evidence="19" id="KW-1185">Reference proteome</keyword>
<evidence type="ECO:0000313" key="17">
    <source>
        <dbReference type="EMBL" id="WEL38044.1"/>
    </source>
</evidence>
<evidence type="ECO:0000259" key="15">
    <source>
        <dbReference type="PROSITE" id="PS51194"/>
    </source>
</evidence>
<dbReference type="InterPro" id="IPR011545">
    <property type="entry name" value="DEAD/DEAH_box_helicase_dom"/>
</dbReference>
<evidence type="ECO:0000256" key="8">
    <source>
        <dbReference type="ARBA" id="ARBA00022806"/>
    </source>
</evidence>
<name>A0A9Q9CAT5_ENCHE</name>
<evidence type="ECO:0000256" key="9">
    <source>
        <dbReference type="ARBA" id="ARBA00022840"/>
    </source>
</evidence>
<dbReference type="InterPro" id="IPR000629">
    <property type="entry name" value="RNA-helicase_DEAD-box_CS"/>
</dbReference>
<organism evidence="16 18">
    <name type="scientific">Encephalitozoon hellem</name>
    <name type="common">Microsporidian parasite</name>
    <dbReference type="NCBI Taxonomy" id="27973"/>
    <lineage>
        <taxon>Eukaryota</taxon>
        <taxon>Fungi</taxon>
        <taxon>Fungi incertae sedis</taxon>
        <taxon>Microsporidia</taxon>
        <taxon>Unikaryonidae</taxon>
        <taxon>Encephalitozoon</taxon>
    </lineage>
</organism>
<dbReference type="PROSITE" id="PS51192">
    <property type="entry name" value="HELICASE_ATP_BIND_1"/>
    <property type="match status" value="1"/>
</dbReference>
<proteinExistence type="inferred from homology"/>
<dbReference type="AlphaFoldDB" id="A0A9Q9CAT5"/>
<evidence type="ECO:0000256" key="2">
    <source>
        <dbReference type="ARBA" id="ARBA00009334"/>
    </source>
</evidence>
<comment type="subcellular location">
    <subcellularLocation>
        <location evidence="1">Nucleus</location>
        <location evidence="1">Nucleolus</location>
    </subcellularLocation>
</comment>
<evidence type="ECO:0000259" key="14">
    <source>
        <dbReference type="PROSITE" id="PS51192"/>
    </source>
</evidence>
<keyword evidence="5" id="KW-0698">rRNA processing</keyword>
<evidence type="ECO:0000313" key="19">
    <source>
        <dbReference type="Proteomes" id="UP001217963"/>
    </source>
</evidence>
<accession>A0A9Q9CAT5</accession>
<keyword evidence="4" id="KW-0690">Ribosome biogenesis</keyword>
<dbReference type="OrthoDB" id="196131at2759"/>